<evidence type="ECO:0000259" key="2">
    <source>
        <dbReference type="Pfam" id="PF01458"/>
    </source>
</evidence>
<evidence type="ECO:0000313" key="4">
    <source>
        <dbReference type="EMBL" id="MBP5856935.1"/>
    </source>
</evidence>
<dbReference type="InterPro" id="IPR055346">
    <property type="entry name" value="Fe-S_cluster_assembly_SufBD"/>
</dbReference>
<dbReference type="AlphaFoldDB" id="A0A8J7V222"/>
<organism evidence="4 5">
    <name type="scientific">Marivibrio halodurans</name>
    <dbReference type="NCBI Taxonomy" id="2039722"/>
    <lineage>
        <taxon>Bacteria</taxon>
        <taxon>Pseudomonadati</taxon>
        <taxon>Pseudomonadota</taxon>
        <taxon>Alphaproteobacteria</taxon>
        <taxon>Rhodospirillales</taxon>
        <taxon>Rhodospirillaceae</taxon>
        <taxon>Marivibrio</taxon>
    </lineage>
</organism>
<protein>
    <submittedName>
        <fullName evidence="4">Fe-S cluster assembly protein SufD</fullName>
    </submittedName>
</protein>
<dbReference type="EMBL" id="JAGMWN010000003">
    <property type="protein sequence ID" value="MBP5856935.1"/>
    <property type="molecule type" value="Genomic_DNA"/>
</dbReference>
<dbReference type="Pfam" id="PF19295">
    <property type="entry name" value="SufBD_N"/>
    <property type="match status" value="1"/>
</dbReference>
<feature type="domain" description="SUF system FeS cluster assembly SufBD N-terminal" evidence="3">
    <location>
        <begin position="20"/>
        <end position="172"/>
    </location>
</feature>
<dbReference type="InterPro" id="IPR037284">
    <property type="entry name" value="SUF_FeS_clus_asmbl_SufBD_sf"/>
</dbReference>
<dbReference type="SUPFAM" id="SSF101960">
    <property type="entry name" value="Stabilizer of iron transporter SufD"/>
    <property type="match status" value="1"/>
</dbReference>
<evidence type="ECO:0000313" key="5">
    <source>
        <dbReference type="Proteomes" id="UP000672602"/>
    </source>
</evidence>
<proteinExistence type="inferred from homology"/>
<sequence length="457" mass="48417">MSDARTRQDPFQDALDARATRADAIAPLRERAAEAYRDAGLPTRRVERWKFTDLKGLAKLGFAPAAETPAPDALPETVADVEAVRLTLVNGRVAPGLSDLDRLPKGVTVRRLADVLEARDGSSDEAGEGASARLSVDAGFTDAPMAALNTAFVEDGWLIDIADGAMVDAPLHLVFLSANDTGNDTGNDAGNDAAGSAVASYPRLSLHVGRDAHVTIVESHVGQGGGPTFADGVSEIALERGAVLRHPVMQNEEAGAYHVHSTALTIAEGARYDGFVLQLGAALARREVRAELTGPKAEAHVNGAYLGDGARVVDNTLFVDHAAPETVSRETFKGVLDGTSRGVFQAKTLVRPIAQKTDGQQLHKALLLADGAEVDAKPELEIYADDVACSHGATSGDLDRDQLFYLRARGIPEKRARAMLIEAFMIDSLNAIGHEGAREAFREALAARLNRMEGIVG</sequence>
<evidence type="ECO:0000259" key="3">
    <source>
        <dbReference type="Pfam" id="PF19295"/>
    </source>
</evidence>
<gene>
    <name evidence="4" type="primary">sufD</name>
    <name evidence="4" type="ORF">KAJ83_07940</name>
</gene>
<comment type="similarity">
    <text evidence="1">Belongs to the iron-sulfur cluster assembly SufBD family.</text>
</comment>
<evidence type="ECO:0000256" key="1">
    <source>
        <dbReference type="ARBA" id="ARBA00043967"/>
    </source>
</evidence>
<dbReference type="NCBIfam" id="TIGR01981">
    <property type="entry name" value="sufD"/>
    <property type="match status" value="1"/>
</dbReference>
<dbReference type="InterPro" id="IPR000825">
    <property type="entry name" value="SUF_FeS_clus_asmbl_SufBD_core"/>
</dbReference>
<name>A0A8J7V222_9PROT</name>
<comment type="caution">
    <text evidence="4">The sequence shown here is derived from an EMBL/GenBank/DDBJ whole genome shotgun (WGS) entry which is preliminary data.</text>
</comment>
<dbReference type="PANTHER" id="PTHR43575">
    <property type="entry name" value="PROTEIN ABCI7, CHLOROPLASTIC"/>
    <property type="match status" value="1"/>
</dbReference>
<accession>A0A8J7V222</accession>
<dbReference type="InterPro" id="IPR011542">
    <property type="entry name" value="SUF_FeS_clus_asmbl_SufD"/>
</dbReference>
<dbReference type="RefSeq" id="WP_210681513.1">
    <property type="nucleotide sequence ID" value="NZ_JAGMWN010000003.1"/>
</dbReference>
<dbReference type="PANTHER" id="PTHR43575:SF1">
    <property type="entry name" value="PROTEIN ABCI7, CHLOROPLASTIC"/>
    <property type="match status" value="1"/>
</dbReference>
<reference evidence="4" key="1">
    <citation type="submission" date="2021-04" db="EMBL/GenBank/DDBJ databases">
        <authorList>
            <person name="Zhang D.-C."/>
        </authorList>
    </citation>
    <scope>NUCLEOTIDE SEQUENCE</scope>
    <source>
        <strain evidence="4">CGMCC 1.15697</strain>
    </source>
</reference>
<feature type="domain" description="SUF system FeS cluster assembly SufBD core" evidence="2">
    <location>
        <begin position="196"/>
        <end position="424"/>
    </location>
</feature>
<dbReference type="Proteomes" id="UP000672602">
    <property type="component" value="Unassembled WGS sequence"/>
</dbReference>
<dbReference type="Pfam" id="PF01458">
    <property type="entry name" value="SUFBD_core"/>
    <property type="match status" value="1"/>
</dbReference>
<keyword evidence="5" id="KW-1185">Reference proteome</keyword>
<dbReference type="InterPro" id="IPR045595">
    <property type="entry name" value="SufBD_N"/>
</dbReference>
<dbReference type="GO" id="GO:0016226">
    <property type="term" value="P:iron-sulfur cluster assembly"/>
    <property type="evidence" value="ECO:0007669"/>
    <property type="project" value="InterPro"/>
</dbReference>